<dbReference type="PANTHER" id="PTHR23138">
    <property type="entry name" value="RAN BINDING PROTEIN"/>
    <property type="match status" value="1"/>
</dbReference>
<feature type="region of interest" description="Disordered" evidence="23">
    <location>
        <begin position="1821"/>
        <end position="1912"/>
    </location>
</feature>
<feature type="compositionally biased region" description="Polar residues" evidence="23">
    <location>
        <begin position="1622"/>
        <end position="1635"/>
    </location>
</feature>
<dbReference type="GO" id="GO:0005643">
    <property type="term" value="C:nuclear pore"/>
    <property type="evidence" value="ECO:0007669"/>
    <property type="project" value="UniProtKB-SubCell"/>
</dbReference>
<dbReference type="Gene3D" id="4.10.1060.10">
    <property type="entry name" value="Zinc finger, RanBP2-type"/>
    <property type="match status" value="3"/>
</dbReference>
<evidence type="ECO:0000256" key="6">
    <source>
        <dbReference type="ARBA" id="ARBA00022723"/>
    </source>
</evidence>
<keyword evidence="11" id="KW-0653">Protein transport</keyword>
<keyword evidence="26" id="KW-0808">Transferase</keyword>
<evidence type="ECO:0000256" key="17">
    <source>
        <dbReference type="ARBA" id="ARBA00060842"/>
    </source>
</evidence>
<keyword evidence="7" id="KW-0677">Repeat</keyword>
<dbReference type="FunFam" id="2.30.29.30:FF:000018">
    <property type="entry name" value="E3 SUMO-protein ligase RanBP2"/>
    <property type="match status" value="3"/>
</dbReference>
<dbReference type="InterPro" id="IPR011993">
    <property type="entry name" value="PH-like_dom_sf"/>
</dbReference>
<protein>
    <recommendedName>
        <fullName evidence="18">Nuclear pore complex protein Nup153</fullName>
    </recommendedName>
    <alternativeName>
        <fullName evidence="20">153 kDa nucleoporin</fullName>
    </alternativeName>
    <alternativeName>
        <fullName evidence="19">Nucleoporin Nup153</fullName>
    </alternativeName>
</protein>
<evidence type="ECO:0000256" key="23">
    <source>
        <dbReference type="SAM" id="MobiDB-lite"/>
    </source>
</evidence>
<dbReference type="SUPFAM" id="SSF48452">
    <property type="entry name" value="TPR-like"/>
    <property type="match status" value="1"/>
</dbReference>
<feature type="compositionally biased region" description="Low complexity" evidence="23">
    <location>
        <begin position="1588"/>
        <end position="1601"/>
    </location>
</feature>
<dbReference type="GO" id="GO:0005096">
    <property type="term" value="F:GTPase activator activity"/>
    <property type="evidence" value="ECO:0007669"/>
    <property type="project" value="TreeGrafter"/>
</dbReference>
<keyword evidence="5" id="KW-0597">Phosphoprotein</keyword>
<feature type="region of interest" description="Disordered" evidence="23">
    <location>
        <begin position="818"/>
        <end position="852"/>
    </location>
</feature>
<evidence type="ECO:0000256" key="10">
    <source>
        <dbReference type="ARBA" id="ARBA00022833"/>
    </source>
</evidence>
<sequence length="2639" mass="293094">MSRRNKRDVDRYVSQIPEKEKNSRGYQISVLYNEAGDYETAKRYLASYISTRENVPQAHKLMGQILESSKNKEDAIESYKRSFQLDSKQKDLLLKICELYGSLKSIDPERAKYWVEQAERFHPNSSVLFRLKERVMSGANFEDLEDFYAKQLAKNYTEVNLHTKLIDLYLSEDKVGNAYRHTVDVEKTLAFVDNIVWYENISRVFQTYQKKERCQADTSFHMHRLIVLCNLVYLQIKEREIVTCAQSLYMLDQSLQEAMMVKSQKPEWMSVLCEVQGMYYFLCGLLLLKRANKGQLVWKDASSFSVVCFLLSYNFPVINRTSAWYVQSKSVQLQKFYDRVYLFGCYRLSQAGYIASSLLHGEASTQLNTQRQQLRTPQARDKLYDVMFTMREMREKKDKSYLIQSDHFCTAQVVVPSKKLVSENDKGVEELFADNLDQLVWLALQKYSVKDQVLSYNGLAVFNKLPFSTDDIDSASLESLCQLDIQVFFLAALRCASINYEEQRRINRRDQFRPYIFPACLCSGLCTSQQVDWWTAMYKLCTGKAKENFPKLRATIQRGLEVVRLKGPHGMSVVTITNIAKSFDQSVKELETDRSVEGQERLTGYNGRAAMYWREVLGIVERLQGKISQRRPKERLFDDGDSGQVDSNQIQDIKDQAQFSLAIVAMRRGSLEEAKEKLESIKTPWASYYLAKIYRDMSRDINSDDIGYAGDKLALMERALDTLYQTLDRLKTHKNHELESIVPKEIDEVVNEIEGLRMPGLALVDSICNGMNSMGQPPDLEGDEENYSDEEYTSFSTPNGKEQQVDLKPSVISPGFVASTPAVKSRTPGKSPGSKQLQFNMETRQHARPSPERLEARIWAIEKKQETVIDLVQDMRNRHTELESTIKGLKDLLLSQRQPPPPPQMYPSPYAGSMYRPQYQPPPPPIMHQPAYGYQMPISPGPGGRPIPSRVGRTNQYIPQPDIEDEFYDGDFYEDNGSGQGIPGQDTSGWTVNHKPGMEGVSNLGHPTQTQQVPPAGFFAQALRGQALQFQQGQIMTGQVGRQGPPMMSSGLVSMSTTQSVNSGMYPVPQSTGMIPGMIPGQSHGQVSSHMAGQVQGQLAELLSTNTCQPRMIRTEIPKLPEPQRPTYGTSPAAQNVGAVSSSNATPTTLPLLGSLLAASTSPDKPLANPVSMATSVAPGSSAPKGTFSFGQQPLTTGTQSPFSFGQVSSTTPGGGQNLFTSPQKASTTTPGAAGYIFSSPQKENIFAGKSSRETSPVKSPSKDHTDEYEPNVDFKPVIDLPDLVETKTGEEEEEAVFCERAKLFRFDDGQWKERGTGELKLLRHKQTKRVRLLMRREQVLKVCANHFLTKEMKLSPMQSSKKAWCWNAQDFSEGEIQIEKLAVRFKDEDLALKFKTTFEKLQSELDQVKSNQAQKEPAKTVTTNKPSLGSMFKKEEGSWSCPACLVSNKSDVQKCAACQTLKPGLKPDDVKQTDSKSSNIFGSTSSGVKFGNTTSEQISSGFSFQSGAKPTSAADIKFGQTTKAADSTSPATGSGFKFGGQTVSAIKTTTAEADTGKPPLSGGFKFGQLPESDKNKATPGAVSFGQTVSSTSKTEPSKSTLGGFTFQQTAKPSGFSFGGETKSNTSKPASTFTFKPSAPIATASPSPAVTETTSKPVSFKPSTPLGSSTVIPKSEPAKKDEKKGFGNQFKPKEGSWKCDGCLMSNNGDALKCPACGILKPGVTKEEAKASGQLEKKEGKKGFGDLFKPKEGAWKCDGCLVSNNGDVLKCPACGMLKPGVEKEDLPKEMEKSSAFGSTTGGFNFSGKGGFTFGKAGKSDIKTGSGFTFPTPDSTKDKSESKPASSGFTFTPTKSDVEKNKPDSAAKGFNFTLQPSATPEKSSGGFSFTLSPSKDAGPKSPPTDAEGMYLNKDGDDDHIHFEPIIELPSVVDVVTGEEDEEVLFQHRAKLFRFVDGEWKERGLGDIKISKHKESGKVRLLMRRAQIHKICLNHYLTHELELRPMPKTDGKAWIWFAMDFSDDEPAMQQLAVKFKNQEIATGFKKAFDDAKAKLESSVTTQKSPVRSVDDSDDRTDGVEFVREEKATKEQITMARKFLLPDHFYLYEKKPSCAGCIGCEDYEPGKKISTAKSKIPVKVVGDTNSSNAKTNLFGQSRSSDLPKPKSESSVTGSTTVSSSSDMKGGMFGGGATEFSFSSIVKESETSSGGVFGGGGAFSFSDLAKQADSSTSPGFKVQDHSKQFSWTGTGQQLFSTGAGDGNEEGAEDADESGATYDPQYEPIIDLPDLVDTKTGEEDYEKMFCQRAKLFRFDKEANQWKEKGLGEMKILRHLVNSRYRLILRREQVLKLACNQWLTAEISFKPLPTSETSWCWVGQDFSDNEPVIEQLAIKFKTIELAQQFKQVIDSCQNNIRKQKSTATEKGDADIKPTTVVAQPEESRTVVTQPEESRTVVAQPEESRTVVAQPEESRTVVTQPEDAMKNVIEEQVKVEEDEENDDEYTTDEDEEEILFDKRIKFFSKEEDWKAVGLGTIKVIYDEDVNGNRIMVELDNKNVVCNHLVTKELNMSIDKKDCYWSPIDFSTDEPVRRHFRSQFSSEQAAQEFQKVFEEGRQLAQESEISERDLATFPHEITFPHAHGGSSQ</sequence>
<evidence type="ECO:0000256" key="7">
    <source>
        <dbReference type="ARBA" id="ARBA00022737"/>
    </source>
</evidence>
<dbReference type="PROSITE" id="PS50199">
    <property type="entry name" value="ZF_RANBP2_2"/>
    <property type="match status" value="3"/>
</dbReference>
<dbReference type="InterPro" id="IPR001876">
    <property type="entry name" value="Znf_RanBP2"/>
</dbReference>
<feature type="compositionally biased region" description="Polar residues" evidence="23">
    <location>
        <begin position="1870"/>
        <end position="1891"/>
    </location>
</feature>
<feature type="region of interest" description="Disordered" evidence="23">
    <location>
        <begin position="2247"/>
        <end position="2273"/>
    </location>
</feature>
<feature type="compositionally biased region" description="Polar residues" evidence="23">
    <location>
        <begin position="1841"/>
        <end position="1853"/>
    </location>
</feature>
<evidence type="ECO:0000313" key="26">
    <source>
        <dbReference type="EMBL" id="CAC5400280.1"/>
    </source>
</evidence>
<dbReference type="OrthoDB" id="2357150at2759"/>
<evidence type="ECO:0000256" key="22">
    <source>
        <dbReference type="PROSITE-ProRule" id="PRU00339"/>
    </source>
</evidence>
<evidence type="ECO:0000256" key="21">
    <source>
        <dbReference type="PROSITE-ProRule" id="PRU00322"/>
    </source>
</evidence>
<feature type="compositionally biased region" description="Polar residues" evidence="23">
    <location>
        <begin position="2143"/>
        <end position="2156"/>
    </location>
</feature>
<feature type="compositionally biased region" description="Basic and acidic residues" evidence="23">
    <location>
        <begin position="1676"/>
        <end position="1690"/>
    </location>
</feature>
<dbReference type="GO" id="GO:0005737">
    <property type="term" value="C:cytoplasm"/>
    <property type="evidence" value="ECO:0007669"/>
    <property type="project" value="TreeGrafter"/>
</dbReference>
<dbReference type="GO" id="GO:0008270">
    <property type="term" value="F:zinc ion binding"/>
    <property type="evidence" value="ECO:0007669"/>
    <property type="project" value="UniProtKB-KW"/>
</dbReference>
<evidence type="ECO:0000256" key="5">
    <source>
        <dbReference type="ARBA" id="ARBA00022553"/>
    </source>
</evidence>
<proteinExistence type="inferred from homology"/>
<feature type="region of interest" description="Disordered" evidence="23">
    <location>
        <begin position="1115"/>
        <end position="1144"/>
    </location>
</feature>
<feature type="compositionally biased region" description="Polar residues" evidence="23">
    <location>
        <begin position="1127"/>
        <end position="1144"/>
    </location>
</feature>
<evidence type="ECO:0000256" key="11">
    <source>
        <dbReference type="ARBA" id="ARBA00022927"/>
    </source>
</evidence>
<evidence type="ECO:0000256" key="4">
    <source>
        <dbReference type="ARBA" id="ARBA00022448"/>
    </source>
</evidence>
<feature type="region of interest" description="Disordered" evidence="23">
    <location>
        <begin position="1163"/>
        <end position="1235"/>
    </location>
</feature>
<evidence type="ECO:0000256" key="15">
    <source>
        <dbReference type="ARBA" id="ARBA00023136"/>
    </source>
</evidence>
<evidence type="ECO:0000256" key="3">
    <source>
        <dbReference type="ARBA" id="ARBA00004567"/>
    </source>
</evidence>
<dbReference type="InterPro" id="IPR011990">
    <property type="entry name" value="TPR-like_helical_dom_sf"/>
</dbReference>
<dbReference type="Pfam" id="PF00641">
    <property type="entry name" value="Zn_ribbon_RanBP"/>
    <property type="match status" value="3"/>
</dbReference>
<keyword evidence="13" id="KW-0238">DNA-binding</keyword>
<feature type="compositionally biased region" description="Low complexity" evidence="23">
    <location>
        <begin position="1637"/>
        <end position="1649"/>
    </location>
</feature>
<keyword evidence="10" id="KW-0862">Zinc</keyword>
<reference evidence="26 27" key="1">
    <citation type="submission" date="2020-06" db="EMBL/GenBank/DDBJ databases">
        <authorList>
            <person name="Li R."/>
            <person name="Bekaert M."/>
        </authorList>
    </citation>
    <scope>NUCLEOTIDE SEQUENCE [LARGE SCALE GENOMIC DNA]</scope>
    <source>
        <strain evidence="27">wild</strain>
    </source>
</reference>
<dbReference type="GO" id="GO:0051028">
    <property type="term" value="P:mRNA transport"/>
    <property type="evidence" value="ECO:0007669"/>
    <property type="project" value="UniProtKB-KW"/>
</dbReference>
<evidence type="ECO:0000259" key="24">
    <source>
        <dbReference type="PROSITE" id="PS50196"/>
    </source>
</evidence>
<feature type="region of interest" description="Disordered" evidence="23">
    <location>
        <begin position="2143"/>
        <end position="2181"/>
    </location>
</feature>
<dbReference type="PANTHER" id="PTHR23138:SF87">
    <property type="entry name" value="E3 SUMO-PROTEIN LIGASE RANBP2"/>
    <property type="match status" value="1"/>
</dbReference>
<feature type="compositionally biased region" description="Basic and acidic residues" evidence="23">
    <location>
        <begin position="843"/>
        <end position="852"/>
    </location>
</feature>
<keyword evidence="14" id="KW-0906">Nuclear pore complex</keyword>
<keyword evidence="16" id="KW-0539">Nucleus</keyword>
<evidence type="ECO:0000256" key="16">
    <source>
        <dbReference type="ARBA" id="ARBA00023242"/>
    </source>
</evidence>
<gene>
    <name evidence="26" type="ORF">MCOR_34473</name>
</gene>
<evidence type="ECO:0000256" key="19">
    <source>
        <dbReference type="ARBA" id="ARBA00078197"/>
    </source>
</evidence>
<name>A0A6J8CZF3_MYTCO</name>
<evidence type="ECO:0000256" key="2">
    <source>
        <dbReference type="ARBA" id="ARBA00004126"/>
    </source>
</evidence>
<feature type="region of interest" description="Disordered" evidence="23">
    <location>
        <begin position="1247"/>
        <end position="1273"/>
    </location>
</feature>
<dbReference type="SMART" id="SM00160">
    <property type="entry name" value="RanBD"/>
    <property type="match status" value="3"/>
</dbReference>
<evidence type="ECO:0000256" key="14">
    <source>
        <dbReference type="ARBA" id="ARBA00023132"/>
    </source>
</evidence>
<feature type="compositionally biased region" description="Polar residues" evidence="23">
    <location>
        <begin position="1410"/>
        <end position="1428"/>
    </location>
</feature>
<dbReference type="Gene3D" id="1.25.40.10">
    <property type="entry name" value="Tetratricopeptide repeat domain"/>
    <property type="match status" value="1"/>
</dbReference>
<comment type="similarity">
    <text evidence="17">Belongs to the NUP153 family.</text>
</comment>
<feature type="compositionally biased region" description="Polar residues" evidence="23">
    <location>
        <begin position="1189"/>
        <end position="1231"/>
    </location>
</feature>
<dbReference type="Pfam" id="PF00638">
    <property type="entry name" value="Ran_BP1"/>
    <property type="match status" value="4"/>
</dbReference>
<evidence type="ECO:0000256" key="13">
    <source>
        <dbReference type="ARBA" id="ARBA00023125"/>
    </source>
</evidence>
<feature type="domain" description="RanBD1" evidence="24">
    <location>
        <begin position="1919"/>
        <end position="2054"/>
    </location>
</feature>
<dbReference type="PROSITE" id="PS01358">
    <property type="entry name" value="ZF_RANBP2_1"/>
    <property type="match status" value="3"/>
</dbReference>
<feature type="domain" description="RanBP2-type" evidence="25">
    <location>
        <begin position="1693"/>
        <end position="1722"/>
    </location>
</feature>
<dbReference type="EMBL" id="CACVKT020006198">
    <property type="protein sequence ID" value="CAC5400280.1"/>
    <property type="molecule type" value="Genomic_DNA"/>
</dbReference>
<dbReference type="GO" id="GO:0003677">
    <property type="term" value="F:DNA binding"/>
    <property type="evidence" value="ECO:0007669"/>
    <property type="project" value="UniProtKB-KW"/>
</dbReference>
<keyword evidence="22" id="KW-0802">TPR repeat</keyword>
<dbReference type="InterPro" id="IPR036443">
    <property type="entry name" value="Znf_RanBP2_sf"/>
</dbReference>
<feature type="region of interest" description="Disordered" evidence="23">
    <location>
        <begin position="775"/>
        <end position="804"/>
    </location>
</feature>
<feature type="region of interest" description="Disordered" evidence="23">
    <location>
        <begin position="1410"/>
        <end position="1430"/>
    </location>
</feature>
<dbReference type="SMART" id="SM00028">
    <property type="entry name" value="TPR"/>
    <property type="match status" value="1"/>
</dbReference>
<dbReference type="GO" id="GO:0031965">
    <property type="term" value="C:nuclear membrane"/>
    <property type="evidence" value="ECO:0007669"/>
    <property type="project" value="UniProtKB-SubCell"/>
</dbReference>
<dbReference type="GO" id="GO:0016746">
    <property type="term" value="F:acyltransferase activity"/>
    <property type="evidence" value="ECO:0007669"/>
    <property type="project" value="UniProtKB-KW"/>
</dbReference>
<accession>A0A6J8CZF3</accession>
<dbReference type="InterPro" id="IPR019734">
    <property type="entry name" value="TPR_rpt"/>
</dbReference>
<feature type="domain" description="RanBP2-type" evidence="25">
    <location>
        <begin position="1436"/>
        <end position="1465"/>
    </location>
</feature>
<keyword evidence="8 21" id="KW-0863">Zinc-finger</keyword>
<feature type="domain" description="RanBD1" evidence="24">
    <location>
        <begin position="2275"/>
        <end position="2411"/>
    </location>
</feature>
<feature type="compositionally biased region" description="Basic and acidic residues" evidence="23">
    <location>
        <begin position="1854"/>
        <end position="1863"/>
    </location>
</feature>
<feature type="compositionally biased region" description="Low complexity" evidence="23">
    <location>
        <begin position="2164"/>
        <end position="2177"/>
    </location>
</feature>
<evidence type="ECO:0000256" key="20">
    <source>
        <dbReference type="ARBA" id="ARBA00079437"/>
    </source>
</evidence>
<dbReference type="InterPro" id="IPR045256">
    <property type="entry name" value="RanBP1_RanBD"/>
</dbReference>
<dbReference type="PROSITE" id="PS50005">
    <property type="entry name" value="TPR"/>
    <property type="match status" value="1"/>
</dbReference>
<dbReference type="InterPro" id="IPR045255">
    <property type="entry name" value="RanBP1-like"/>
</dbReference>
<keyword evidence="6" id="KW-0479">Metal-binding</keyword>
<feature type="domain" description="RanBD1" evidence="24">
    <location>
        <begin position="1274"/>
        <end position="1408"/>
    </location>
</feature>
<feature type="region of interest" description="Disordered" evidence="23">
    <location>
        <begin position="1570"/>
        <end position="1690"/>
    </location>
</feature>
<feature type="compositionally biased region" description="Acidic residues" evidence="23">
    <location>
        <begin position="2257"/>
        <end position="2267"/>
    </location>
</feature>
<dbReference type="CDD" id="cd13179">
    <property type="entry name" value="RanBD_RanBP1"/>
    <property type="match status" value="2"/>
</dbReference>
<feature type="repeat" description="TPR" evidence="22">
    <location>
        <begin position="56"/>
        <end position="89"/>
    </location>
</feature>
<dbReference type="SUPFAM" id="SSF50729">
    <property type="entry name" value="PH domain-like"/>
    <property type="match status" value="4"/>
</dbReference>
<keyword evidence="4" id="KW-0813">Transport</keyword>
<feature type="domain" description="RanBD1" evidence="24">
    <location>
        <begin position="2480"/>
        <end position="2613"/>
    </location>
</feature>
<dbReference type="SMART" id="SM00547">
    <property type="entry name" value="ZnF_RBZ"/>
    <property type="match status" value="3"/>
</dbReference>
<keyword evidence="15" id="KW-0472">Membrane</keyword>
<dbReference type="Proteomes" id="UP000507470">
    <property type="component" value="Unassembled WGS sequence"/>
</dbReference>
<feature type="compositionally biased region" description="Polar residues" evidence="23">
    <location>
        <begin position="833"/>
        <end position="842"/>
    </location>
</feature>
<comment type="cofactor">
    <cofactor evidence="1">
        <name>Zn(2+)</name>
        <dbReference type="ChEBI" id="CHEBI:29105"/>
    </cofactor>
</comment>
<feature type="compositionally biased region" description="Polar residues" evidence="23">
    <location>
        <begin position="1650"/>
        <end position="1672"/>
    </location>
</feature>
<dbReference type="Gene3D" id="2.30.29.30">
    <property type="entry name" value="Pleckstrin-homology domain (PH domain)/Phosphotyrosine-binding domain (PTB)"/>
    <property type="match status" value="4"/>
</dbReference>
<evidence type="ECO:0000256" key="18">
    <source>
        <dbReference type="ARBA" id="ARBA00068609"/>
    </source>
</evidence>
<dbReference type="SUPFAM" id="SSF90209">
    <property type="entry name" value="Ran binding protein zinc finger-like"/>
    <property type="match status" value="2"/>
</dbReference>
<feature type="compositionally biased region" description="Polar residues" evidence="23">
    <location>
        <begin position="793"/>
        <end position="802"/>
    </location>
</feature>
<dbReference type="PROSITE" id="PS50196">
    <property type="entry name" value="RANBD1"/>
    <property type="match status" value="4"/>
</dbReference>
<feature type="compositionally biased region" description="Acidic residues" evidence="23">
    <location>
        <begin position="780"/>
        <end position="792"/>
    </location>
</feature>
<keyword evidence="9" id="KW-0509">mRNA transport</keyword>
<feature type="domain" description="RanBP2-type" evidence="25">
    <location>
        <begin position="1750"/>
        <end position="1779"/>
    </location>
</feature>
<evidence type="ECO:0000256" key="8">
    <source>
        <dbReference type="ARBA" id="ARBA00022771"/>
    </source>
</evidence>
<dbReference type="InterPro" id="IPR000156">
    <property type="entry name" value="Ran_bind_dom"/>
</dbReference>
<dbReference type="FunFam" id="4.10.1060.10:FF:000001">
    <property type="entry name" value="Nuclear pore complex protein Nup153"/>
    <property type="match status" value="3"/>
</dbReference>
<evidence type="ECO:0000313" key="27">
    <source>
        <dbReference type="Proteomes" id="UP000507470"/>
    </source>
</evidence>
<dbReference type="GO" id="GO:0015031">
    <property type="term" value="P:protein transport"/>
    <property type="evidence" value="ECO:0007669"/>
    <property type="project" value="UniProtKB-KW"/>
</dbReference>
<evidence type="ECO:0000256" key="12">
    <source>
        <dbReference type="ARBA" id="ARBA00023010"/>
    </source>
</evidence>
<evidence type="ECO:0000256" key="9">
    <source>
        <dbReference type="ARBA" id="ARBA00022816"/>
    </source>
</evidence>
<organism evidence="26 27">
    <name type="scientific">Mytilus coruscus</name>
    <name type="common">Sea mussel</name>
    <dbReference type="NCBI Taxonomy" id="42192"/>
    <lineage>
        <taxon>Eukaryota</taxon>
        <taxon>Metazoa</taxon>
        <taxon>Spiralia</taxon>
        <taxon>Lophotrochozoa</taxon>
        <taxon>Mollusca</taxon>
        <taxon>Bivalvia</taxon>
        <taxon>Autobranchia</taxon>
        <taxon>Pteriomorphia</taxon>
        <taxon>Mytilida</taxon>
        <taxon>Mytiloidea</taxon>
        <taxon>Mytilidae</taxon>
        <taxon>Mytilinae</taxon>
        <taxon>Mytilus</taxon>
    </lineage>
</organism>
<comment type="subcellular location">
    <subcellularLocation>
        <location evidence="2">Nucleus membrane</location>
    </subcellularLocation>
    <subcellularLocation>
        <location evidence="3">Nucleus</location>
        <location evidence="3">Nuclear pore complex</location>
    </subcellularLocation>
</comment>
<dbReference type="GO" id="GO:0006913">
    <property type="term" value="P:nucleocytoplasmic transport"/>
    <property type="evidence" value="ECO:0007669"/>
    <property type="project" value="InterPro"/>
</dbReference>
<keyword evidence="26" id="KW-0012">Acyltransferase</keyword>
<keyword evidence="27" id="KW-1185">Reference proteome</keyword>
<evidence type="ECO:0000256" key="1">
    <source>
        <dbReference type="ARBA" id="ARBA00001947"/>
    </source>
</evidence>
<evidence type="ECO:0000259" key="25">
    <source>
        <dbReference type="PROSITE" id="PS50199"/>
    </source>
</evidence>
<keyword evidence="12" id="KW-0811">Translocation</keyword>